<evidence type="ECO:0000313" key="10">
    <source>
        <dbReference type="Proteomes" id="UP000215199"/>
    </source>
</evidence>
<dbReference type="SUPFAM" id="SSF161098">
    <property type="entry name" value="MetI-like"/>
    <property type="match status" value="1"/>
</dbReference>
<dbReference type="Gene3D" id="1.10.3720.10">
    <property type="entry name" value="MetI-like"/>
    <property type="match status" value="1"/>
</dbReference>
<feature type="transmembrane region" description="Helical" evidence="7">
    <location>
        <begin position="75"/>
        <end position="94"/>
    </location>
</feature>
<evidence type="ECO:0000313" key="9">
    <source>
        <dbReference type="EMBL" id="OXM69571.1"/>
    </source>
</evidence>
<dbReference type="PANTHER" id="PTHR43744:SF12">
    <property type="entry name" value="ABC TRANSPORTER PERMEASE PROTEIN MG189-RELATED"/>
    <property type="match status" value="1"/>
</dbReference>
<dbReference type="InterPro" id="IPR000515">
    <property type="entry name" value="MetI-like"/>
</dbReference>
<evidence type="ECO:0000256" key="4">
    <source>
        <dbReference type="ARBA" id="ARBA00022692"/>
    </source>
</evidence>
<comment type="subcellular location">
    <subcellularLocation>
        <location evidence="1 7">Cell membrane</location>
        <topology evidence="1 7">Multi-pass membrane protein</topology>
    </subcellularLocation>
</comment>
<dbReference type="EMBL" id="NMUL01000007">
    <property type="protein sequence ID" value="OXM69571.1"/>
    <property type="molecule type" value="Genomic_DNA"/>
</dbReference>
<keyword evidence="2 7" id="KW-0813">Transport</keyword>
<dbReference type="PANTHER" id="PTHR43744">
    <property type="entry name" value="ABC TRANSPORTER PERMEASE PROTEIN MG189-RELATED-RELATED"/>
    <property type="match status" value="1"/>
</dbReference>
<evidence type="ECO:0000256" key="3">
    <source>
        <dbReference type="ARBA" id="ARBA00022475"/>
    </source>
</evidence>
<gene>
    <name evidence="9" type="ORF">CF165_08640</name>
</gene>
<reference evidence="10" key="1">
    <citation type="submission" date="2017-07" db="EMBL/GenBank/DDBJ databases">
        <title>Comparative genome mining reveals phylogenetic distribution patterns of secondary metabolites in Amycolatopsis.</title>
        <authorList>
            <person name="Adamek M."/>
            <person name="Alanjary M."/>
            <person name="Sales-Ortells H."/>
            <person name="Goodfellow M."/>
            <person name="Bull A.T."/>
            <person name="Kalinowski J."/>
            <person name="Ziemert N."/>
        </authorList>
    </citation>
    <scope>NUCLEOTIDE SEQUENCE [LARGE SCALE GENOMIC DNA]</scope>
    <source>
        <strain evidence="10">H5</strain>
    </source>
</reference>
<accession>A0A229TF46</accession>
<organism evidence="9 10">
    <name type="scientific">Amycolatopsis vastitatis</name>
    <dbReference type="NCBI Taxonomy" id="1905142"/>
    <lineage>
        <taxon>Bacteria</taxon>
        <taxon>Bacillati</taxon>
        <taxon>Actinomycetota</taxon>
        <taxon>Actinomycetes</taxon>
        <taxon>Pseudonocardiales</taxon>
        <taxon>Pseudonocardiaceae</taxon>
        <taxon>Amycolatopsis</taxon>
    </lineage>
</organism>
<dbReference type="PROSITE" id="PS50928">
    <property type="entry name" value="ABC_TM1"/>
    <property type="match status" value="1"/>
</dbReference>
<dbReference type="Proteomes" id="UP000215199">
    <property type="component" value="Unassembled WGS sequence"/>
</dbReference>
<comment type="caution">
    <text evidence="9">The sequence shown here is derived from an EMBL/GenBank/DDBJ whole genome shotgun (WGS) entry which is preliminary data.</text>
</comment>
<comment type="similarity">
    <text evidence="7">Belongs to the binding-protein-dependent transport system permease family.</text>
</comment>
<feature type="transmembrane region" description="Helical" evidence="7">
    <location>
        <begin position="106"/>
        <end position="128"/>
    </location>
</feature>
<feature type="transmembrane region" description="Helical" evidence="7">
    <location>
        <begin position="257"/>
        <end position="274"/>
    </location>
</feature>
<feature type="transmembrane region" description="Helical" evidence="7">
    <location>
        <begin position="140"/>
        <end position="162"/>
    </location>
</feature>
<dbReference type="OrthoDB" id="4821463at2"/>
<dbReference type="GO" id="GO:0005886">
    <property type="term" value="C:plasma membrane"/>
    <property type="evidence" value="ECO:0007669"/>
    <property type="project" value="UniProtKB-SubCell"/>
</dbReference>
<evidence type="ECO:0000256" key="7">
    <source>
        <dbReference type="RuleBase" id="RU363032"/>
    </source>
</evidence>
<dbReference type="InterPro" id="IPR035906">
    <property type="entry name" value="MetI-like_sf"/>
</dbReference>
<feature type="transmembrane region" description="Helical" evidence="7">
    <location>
        <begin position="7"/>
        <end position="29"/>
    </location>
</feature>
<evidence type="ECO:0000256" key="5">
    <source>
        <dbReference type="ARBA" id="ARBA00022989"/>
    </source>
</evidence>
<dbReference type="RefSeq" id="WP_093946896.1">
    <property type="nucleotide sequence ID" value="NZ_NMUL01000007.1"/>
</dbReference>
<evidence type="ECO:0000256" key="6">
    <source>
        <dbReference type="ARBA" id="ARBA00023136"/>
    </source>
</evidence>
<dbReference type="GO" id="GO:0055085">
    <property type="term" value="P:transmembrane transport"/>
    <property type="evidence" value="ECO:0007669"/>
    <property type="project" value="InterPro"/>
</dbReference>
<sequence length="290" mass="31478">MRLAARGLRFVILTVFAAFFVVPLAWLILAPTKSDEALVTSDPLAFGSFGRLALAWQHLDDFSDHLYRMWIGNSLLYAVSATAIVLVTGIPAGYGLAFGRFPGRRLVLTLTLVVMIMPAAALVLPIFLELNAVHLIGNALSVILPFAFYPFGVYLAYIYYATAVPRELLDAARIDGCDEWSTFRHVALPLAKPVVALVLFFSFVADWNNFFLPYTVLADSTQYPIQVGLSDLLSSTPSFNPAVGGGGQQVNIFRPELALATLLAVIPVAIVFMLSQRALVRGLVGGGVKE</sequence>
<evidence type="ECO:0000256" key="1">
    <source>
        <dbReference type="ARBA" id="ARBA00004651"/>
    </source>
</evidence>
<evidence type="ECO:0000259" key="8">
    <source>
        <dbReference type="PROSITE" id="PS50928"/>
    </source>
</evidence>
<keyword evidence="4 7" id="KW-0812">Transmembrane</keyword>
<proteinExistence type="inferred from homology"/>
<dbReference type="AlphaFoldDB" id="A0A229TF46"/>
<keyword evidence="5 7" id="KW-1133">Transmembrane helix</keyword>
<feature type="domain" description="ABC transmembrane type-1" evidence="8">
    <location>
        <begin position="71"/>
        <end position="274"/>
    </location>
</feature>
<feature type="transmembrane region" description="Helical" evidence="7">
    <location>
        <begin position="183"/>
        <end position="205"/>
    </location>
</feature>
<evidence type="ECO:0000256" key="2">
    <source>
        <dbReference type="ARBA" id="ARBA00022448"/>
    </source>
</evidence>
<name>A0A229TF46_9PSEU</name>
<dbReference type="Pfam" id="PF00528">
    <property type="entry name" value="BPD_transp_1"/>
    <property type="match status" value="1"/>
</dbReference>
<dbReference type="CDD" id="cd06261">
    <property type="entry name" value="TM_PBP2"/>
    <property type="match status" value="1"/>
</dbReference>
<keyword evidence="3" id="KW-1003">Cell membrane</keyword>
<keyword evidence="6 7" id="KW-0472">Membrane</keyword>
<protein>
    <submittedName>
        <fullName evidence="9">ABC transporter permease</fullName>
    </submittedName>
</protein>
<keyword evidence="10" id="KW-1185">Reference proteome</keyword>